<proteinExistence type="predicted"/>
<geneLocation type="plasmid" evidence="1 2">
    <name>SV1_lp28-4</name>
</geneLocation>
<dbReference type="Gene3D" id="1.10.3160.10">
    <property type="entry name" value="Bbcrasp-1"/>
    <property type="match status" value="1"/>
</dbReference>
<keyword evidence="1" id="KW-0614">Plasmid</keyword>
<dbReference type="Proteomes" id="UP000006166">
    <property type="component" value="Plasmid SV1_lp28-4"/>
</dbReference>
<dbReference type="InterPro" id="IPR008421">
    <property type="entry name" value="Borrelia_lipoprotein_PFam54/60"/>
</dbReference>
<gene>
    <name evidence="1" type="ORF">BSV1_I28</name>
</gene>
<dbReference type="RefSeq" id="WP_012672240.1">
    <property type="nucleotide sequence ID" value="NC_012230.1"/>
</dbReference>
<dbReference type="Pfam" id="PF05714">
    <property type="entry name" value="PFam54_60"/>
    <property type="match status" value="1"/>
</dbReference>
<keyword evidence="1" id="KW-0449">Lipoprotein</keyword>
<evidence type="ECO:0000313" key="2">
    <source>
        <dbReference type="Proteomes" id="UP000006166"/>
    </source>
</evidence>
<dbReference type="AlphaFoldDB" id="A0A806CL54"/>
<name>A0A806CL54_9SPIR</name>
<organism evidence="1 2">
    <name type="scientific">Borreliella finlandensis</name>
    <dbReference type="NCBI Taxonomy" id="498741"/>
    <lineage>
        <taxon>Bacteria</taxon>
        <taxon>Pseudomonadati</taxon>
        <taxon>Spirochaetota</taxon>
        <taxon>Spirochaetia</taxon>
        <taxon>Spirochaetales</taxon>
        <taxon>Borreliaceae</taxon>
        <taxon>Borreliella</taxon>
    </lineage>
</organism>
<sequence length="117" mass="13591">MTRRLDDPSRIYNIFTDLVNALGIATEHLYPKKDTLDKLYTSDLEKLKNSLEKILSIIEIVSKMSKQILLAYKNNKNSIKTDFDNLESHVDTFHKQFTEKAKDANELKTIILSINKF</sequence>
<dbReference type="SUPFAM" id="SSF58100">
    <property type="entry name" value="Bacterial hemolysins"/>
    <property type="match status" value="1"/>
</dbReference>
<reference evidence="1 2" key="1">
    <citation type="journal article" date="2011" name="J. Bacteriol.">
        <title>Whole genome sequence of an unusual Borrelia burgdorferi sensu lato isolate.</title>
        <authorList>
            <person name="Casjens S.R."/>
            <person name="Fraser-Liggett C.M."/>
            <person name="Mongodin E.F."/>
            <person name="Qiu W.G."/>
            <person name="Dunn J.J."/>
            <person name="Luft B.J."/>
            <person name="Schutzer S.E."/>
        </authorList>
    </citation>
    <scope>NUCLEOTIDE SEQUENCE [LARGE SCALE GENOMIC DNA]</scope>
    <source>
        <strain evidence="1 2">SV1</strain>
    </source>
</reference>
<evidence type="ECO:0000313" key="1">
    <source>
        <dbReference type="EMBL" id="ACN93532.1"/>
    </source>
</evidence>
<keyword evidence="2" id="KW-1185">Reference proteome</keyword>
<accession>A0A806CL54</accession>
<protein>
    <submittedName>
        <fullName evidence="1">Virulent strain associated lipoprotein</fullName>
    </submittedName>
</protein>
<dbReference type="EMBL" id="CP001523">
    <property type="protein sequence ID" value="ACN93532.1"/>
    <property type="molecule type" value="Genomic_DNA"/>
</dbReference>